<comment type="caution">
    <text evidence="2">The sequence shown here is derived from an EMBL/GenBank/DDBJ whole genome shotgun (WGS) entry which is preliminary data.</text>
</comment>
<dbReference type="Pfam" id="PF14273">
    <property type="entry name" value="DUF4360"/>
    <property type="match status" value="1"/>
</dbReference>
<accession>A0ABU7RP79</accession>
<dbReference type="PANTHER" id="PTHR38847">
    <property type="match status" value="1"/>
</dbReference>
<evidence type="ECO:0000313" key="2">
    <source>
        <dbReference type="EMBL" id="MEE6258312.1"/>
    </source>
</evidence>
<organism evidence="2 3">
    <name type="scientific">Plantactinospora sonchi</name>
    <dbReference type="NCBI Taxonomy" id="1544735"/>
    <lineage>
        <taxon>Bacteria</taxon>
        <taxon>Bacillati</taxon>
        <taxon>Actinomycetota</taxon>
        <taxon>Actinomycetes</taxon>
        <taxon>Micromonosporales</taxon>
        <taxon>Micromonosporaceae</taxon>
        <taxon>Plantactinospora</taxon>
    </lineage>
</organism>
<dbReference type="InterPro" id="IPR025649">
    <property type="entry name" value="DUF4360"/>
</dbReference>
<keyword evidence="1" id="KW-0732">Signal</keyword>
<protein>
    <submittedName>
        <fullName evidence="2">DUF4360 domain-containing protein</fullName>
    </submittedName>
</protein>
<feature type="chain" id="PRO_5045884245" evidence="1">
    <location>
        <begin position="17"/>
        <end position="210"/>
    </location>
</feature>
<evidence type="ECO:0000256" key="1">
    <source>
        <dbReference type="SAM" id="SignalP"/>
    </source>
</evidence>
<gene>
    <name evidence="2" type="ORF">V1633_07370</name>
</gene>
<dbReference type="EMBL" id="JAZGQK010000006">
    <property type="protein sequence ID" value="MEE6258312.1"/>
    <property type="molecule type" value="Genomic_DNA"/>
</dbReference>
<reference evidence="2 3" key="1">
    <citation type="submission" date="2024-01" db="EMBL/GenBank/DDBJ databases">
        <title>Genome insights into Plantactinospora sonchi sp. nov.</title>
        <authorList>
            <person name="Wang L."/>
        </authorList>
    </citation>
    <scope>NUCLEOTIDE SEQUENCE [LARGE SCALE GENOMIC DNA]</scope>
    <source>
        <strain evidence="2 3">NEAU-QY2</strain>
    </source>
</reference>
<evidence type="ECO:0000313" key="3">
    <source>
        <dbReference type="Proteomes" id="UP001332243"/>
    </source>
</evidence>
<sequence length="210" mass="22465">MINALAIGGLMVSLLAAPVPTEPETPPPAERITIELKTVNGSGCRAGTAAVAPSPDNTSFTVTYSDYLAQTGDGARPTDFRKNCQLVLQVNVPAGFTYAIAQADYRGFAHLQRGASGLQRANYYFQGTSPTTSRSHTWPGPFSDNWQATDTTDVASLVYAPCGEVRYLNVNTELRVSAGSSAPSTSSFMAMDSTDGSVNTTYHFSWMRCE</sequence>
<dbReference type="Proteomes" id="UP001332243">
    <property type="component" value="Unassembled WGS sequence"/>
</dbReference>
<keyword evidence="3" id="KW-1185">Reference proteome</keyword>
<name>A0ABU7RP79_9ACTN</name>
<dbReference type="RefSeq" id="WP_331213431.1">
    <property type="nucleotide sequence ID" value="NZ_JAZGQK010000006.1"/>
</dbReference>
<proteinExistence type="predicted"/>
<feature type="signal peptide" evidence="1">
    <location>
        <begin position="1"/>
        <end position="16"/>
    </location>
</feature>
<dbReference type="PANTHER" id="PTHR38847:SF1">
    <property type="entry name" value="PSEUDOURIDINE SYNTHASE RSUA_RLUA-LIKE DOMAIN-CONTAINING PROTEIN"/>
    <property type="match status" value="1"/>
</dbReference>